<dbReference type="InterPro" id="IPR004331">
    <property type="entry name" value="SPX_dom"/>
</dbReference>
<feature type="domain" description="SPX" evidence="1">
    <location>
        <begin position="1"/>
        <end position="106"/>
    </location>
</feature>
<reference evidence="2 3" key="1">
    <citation type="submission" date="2018-03" db="EMBL/GenBank/DDBJ databases">
        <title>The uncultured portion of the human microbiome is neutrally assembled.</title>
        <authorList>
            <person name="Jeraldo P."/>
            <person name="Boardman L."/>
            <person name="White B.A."/>
            <person name="Nelson H."/>
            <person name="Goldenfeld N."/>
            <person name="Chia N."/>
        </authorList>
    </citation>
    <scope>NUCLEOTIDE SEQUENCE [LARGE SCALE GENOMIC DNA]</scope>
    <source>
        <strain evidence="2">CIM:MAG 903</strain>
    </source>
</reference>
<gene>
    <name evidence="2" type="ORF">DBY38_12130</name>
</gene>
<organism evidence="2 3">
    <name type="scientific">Clostridium cadaveris</name>
    <dbReference type="NCBI Taxonomy" id="1529"/>
    <lineage>
        <taxon>Bacteria</taxon>
        <taxon>Bacillati</taxon>
        <taxon>Bacillota</taxon>
        <taxon>Clostridia</taxon>
        <taxon>Eubacteriales</taxon>
        <taxon>Clostridiaceae</taxon>
        <taxon>Clostridium</taxon>
    </lineage>
</organism>
<evidence type="ECO:0000259" key="1">
    <source>
        <dbReference type="PROSITE" id="PS51382"/>
    </source>
</evidence>
<sequence>MNYEDLKKLINNVIENEFRTVEREDFQRLDEEVLDEYTGYTRKITGLQHKILDGLTEELQNDFSKFEELITRQLCIEIKYYFKRGVVAGTTNLNFLRDTGIIEYID</sequence>
<dbReference type="RefSeq" id="WP_412347713.1">
    <property type="nucleotide sequence ID" value="NZ_JBKWKS010000011.1"/>
</dbReference>
<comment type="caution">
    <text evidence="2">The sequence shown here is derived from an EMBL/GenBank/DDBJ whole genome shotgun (WGS) entry which is preliminary data.</text>
</comment>
<dbReference type="Proteomes" id="UP000246114">
    <property type="component" value="Unassembled WGS sequence"/>
</dbReference>
<evidence type="ECO:0000313" key="2">
    <source>
        <dbReference type="EMBL" id="PWL52062.1"/>
    </source>
</evidence>
<proteinExistence type="predicted"/>
<name>A0A316M0E9_9CLOT</name>
<protein>
    <recommendedName>
        <fullName evidence="1">SPX domain-containing protein</fullName>
    </recommendedName>
</protein>
<evidence type="ECO:0000313" key="3">
    <source>
        <dbReference type="Proteomes" id="UP000246114"/>
    </source>
</evidence>
<dbReference type="EMBL" id="QAMZ01000052">
    <property type="protein sequence ID" value="PWL52062.1"/>
    <property type="molecule type" value="Genomic_DNA"/>
</dbReference>
<dbReference type="AlphaFoldDB" id="A0A316M0E9"/>
<accession>A0A316M0E9</accession>
<dbReference type="PROSITE" id="PS51382">
    <property type="entry name" value="SPX"/>
    <property type="match status" value="1"/>
</dbReference>